<evidence type="ECO:0000313" key="2">
    <source>
        <dbReference type="EMBL" id="KAK7462977.1"/>
    </source>
</evidence>
<reference evidence="2 3" key="1">
    <citation type="submission" date="2024-01" db="EMBL/GenBank/DDBJ databases">
        <title>A draft genome for the cacao thread blight pathogen Marasmiellus scandens.</title>
        <authorList>
            <person name="Baruah I.K."/>
            <person name="Leung J."/>
            <person name="Bukari Y."/>
            <person name="Amoako-Attah I."/>
            <person name="Meinhardt L.W."/>
            <person name="Bailey B.A."/>
            <person name="Cohen S.P."/>
        </authorList>
    </citation>
    <scope>NUCLEOTIDE SEQUENCE [LARGE SCALE GENOMIC DNA]</scope>
    <source>
        <strain evidence="2 3">GH-19</strain>
    </source>
</reference>
<organism evidence="2 3">
    <name type="scientific">Marasmiellus scandens</name>
    <dbReference type="NCBI Taxonomy" id="2682957"/>
    <lineage>
        <taxon>Eukaryota</taxon>
        <taxon>Fungi</taxon>
        <taxon>Dikarya</taxon>
        <taxon>Basidiomycota</taxon>
        <taxon>Agaricomycotina</taxon>
        <taxon>Agaricomycetes</taxon>
        <taxon>Agaricomycetidae</taxon>
        <taxon>Agaricales</taxon>
        <taxon>Marasmiineae</taxon>
        <taxon>Omphalotaceae</taxon>
        <taxon>Marasmiellus</taxon>
    </lineage>
</organism>
<feature type="region of interest" description="Disordered" evidence="1">
    <location>
        <begin position="212"/>
        <end position="253"/>
    </location>
</feature>
<protein>
    <submittedName>
        <fullName evidence="2">Uncharacterized protein</fullName>
    </submittedName>
</protein>
<evidence type="ECO:0000313" key="3">
    <source>
        <dbReference type="Proteomes" id="UP001498398"/>
    </source>
</evidence>
<accession>A0ABR1JNG5</accession>
<proteinExistence type="predicted"/>
<dbReference type="EMBL" id="JBANRG010000010">
    <property type="protein sequence ID" value="KAK7462977.1"/>
    <property type="molecule type" value="Genomic_DNA"/>
</dbReference>
<sequence>MTWCAGRKTSKPPDLAYCLLGILGISMDPDYTESVQSAFRRLQNALVLSFPETFKIFEGAGSIYQILVRENARARVGVEQPYAIPEQNGPMPHVALGIHSNPGSLGPTPNTLPGTGSFSGAFIGRGMPDYSESSMKDLARLPGHSGPFNPSPHVMGNYYSEPLIAPDKKAFVTSMLTPQNNGDYLSPGIKFSQNSPQNPWLSQYPPSSWQLQHAGPVMYSQPPMASGPYRPNTSSSKRSYPLPDNPIPFVPTR</sequence>
<gene>
    <name evidence="2" type="ORF">VKT23_007558</name>
</gene>
<comment type="caution">
    <text evidence="2">The sequence shown here is derived from an EMBL/GenBank/DDBJ whole genome shotgun (WGS) entry which is preliminary data.</text>
</comment>
<name>A0ABR1JNG5_9AGAR</name>
<evidence type="ECO:0000256" key="1">
    <source>
        <dbReference type="SAM" id="MobiDB-lite"/>
    </source>
</evidence>
<keyword evidence="3" id="KW-1185">Reference proteome</keyword>
<dbReference type="Proteomes" id="UP001498398">
    <property type="component" value="Unassembled WGS sequence"/>
</dbReference>
<feature type="compositionally biased region" description="Pro residues" evidence="1">
    <location>
        <begin position="243"/>
        <end position="253"/>
    </location>
</feature>